<keyword evidence="2 13" id="KW-0132">Cell division</keyword>
<dbReference type="Proteomes" id="UP000800981">
    <property type="component" value="Unassembled WGS sequence"/>
</dbReference>
<dbReference type="GO" id="GO:0003910">
    <property type="term" value="F:DNA ligase (ATP) activity"/>
    <property type="evidence" value="ECO:0007669"/>
    <property type="project" value="UniProtKB-EC"/>
</dbReference>
<organism evidence="17 18">
    <name type="scientific">Motilibacter deserti</name>
    <dbReference type="NCBI Taxonomy" id="2714956"/>
    <lineage>
        <taxon>Bacteria</taxon>
        <taxon>Bacillati</taxon>
        <taxon>Actinomycetota</taxon>
        <taxon>Actinomycetes</taxon>
        <taxon>Motilibacterales</taxon>
        <taxon>Motilibacteraceae</taxon>
        <taxon>Motilibacter</taxon>
    </lineage>
</organism>
<feature type="binding site" evidence="13">
    <location>
        <position position="230"/>
    </location>
    <ligand>
        <name>ATP</name>
        <dbReference type="ChEBI" id="CHEBI:30616"/>
    </ligand>
</feature>
<evidence type="ECO:0000256" key="10">
    <source>
        <dbReference type="ARBA" id="ARBA00023204"/>
    </source>
</evidence>
<dbReference type="Gene3D" id="3.30.470.30">
    <property type="entry name" value="DNA ligase/mRNA capping enzyme"/>
    <property type="match status" value="1"/>
</dbReference>
<evidence type="ECO:0000256" key="6">
    <source>
        <dbReference type="ARBA" id="ARBA00022763"/>
    </source>
</evidence>
<proteinExistence type="inferred from homology"/>
<feature type="active site" description="N6-AMP-lysine intermediate" evidence="13">
    <location>
        <position position="210"/>
    </location>
</feature>
<dbReference type="InterPro" id="IPR016059">
    <property type="entry name" value="DNA_ligase_ATP-dep_CS"/>
</dbReference>
<dbReference type="HAMAP" id="MF_00407">
    <property type="entry name" value="DNA_ligase"/>
    <property type="match status" value="1"/>
</dbReference>
<comment type="function">
    <text evidence="13">DNA ligase that seals nicks in double-stranded DNA during DNA replication, DNA recombination and DNA repair.</text>
</comment>
<evidence type="ECO:0000256" key="7">
    <source>
        <dbReference type="ARBA" id="ARBA00022840"/>
    </source>
</evidence>
<evidence type="ECO:0000256" key="12">
    <source>
        <dbReference type="ARBA" id="ARBA00034003"/>
    </source>
</evidence>
<dbReference type="EMBL" id="JAANNP010000002">
    <property type="protein sequence ID" value="NHC13763.1"/>
    <property type="molecule type" value="Genomic_DNA"/>
</dbReference>
<feature type="binding site" evidence="13">
    <location>
        <position position="259"/>
    </location>
    <ligand>
        <name>ATP</name>
        <dbReference type="ChEBI" id="CHEBI:30616"/>
    </ligand>
</feature>
<dbReference type="SUPFAM" id="SSF117018">
    <property type="entry name" value="ATP-dependent DNA ligase DNA-binding domain"/>
    <property type="match status" value="1"/>
</dbReference>
<gene>
    <name evidence="13" type="primary">lig</name>
    <name evidence="17" type="ORF">G9H71_08210</name>
</gene>
<dbReference type="InterPro" id="IPR012309">
    <property type="entry name" value="DNA_ligase_ATP-dep_C"/>
</dbReference>
<sequence length="518" mass="54677">MLLAAVAAASAEVAATRSRRAKVERIAAALTAATPAEAVVVAAYLAGELTQRRTGVGWASLRELPPPAQAPTLDVLEADRAWSAIAEVAGAGAQGERRRLLEALFARATEPEQRLLRGLALGELRQGALDALVVEGLARATDAPLAEVRRAVMLRGATPPVAEALLAEGSAALARFRLEVGRPVHPMLASTAADVAEALGKAGPAAVEEKLDGIRVQVHRRGDDIAVFTRTLDDVTSRLPEVVEAVRTLPADELVLDGEALALGADGRPRPFQETAARTGSRVDVPTARARAPLSAAFFDVLHVDGEDLLTASTAERHDRLAALAPEAMRVRRVVVTGPEDEHAAAAFSASALARGHEGVVVKALDAPYEAGRRGAAWLKVKPVHTLDLVVLAAEWGSGRRRGWLSNLHLGARGLDGGFVMLGKTFKGLTDAMLQWQTTALLELAVEQAGWGVVVRPELVVEIAFDGVQASTRYPAGMALRFARVIRHRPDKTAAEADTVDAVRAVFDRARATGESSG</sequence>
<dbReference type="EC" id="6.5.1.1" evidence="13"/>
<keyword evidence="8 13" id="KW-0460">Magnesium</keyword>
<evidence type="ECO:0000256" key="15">
    <source>
        <dbReference type="RuleBase" id="RU004196"/>
    </source>
</evidence>
<dbReference type="InterPro" id="IPR050191">
    <property type="entry name" value="ATP-dep_DNA_ligase"/>
</dbReference>
<keyword evidence="1 13" id="KW-0436">Ligase</keyword>
<feature type="binding site" evidence="13">
    <location>
        <position position="215"/>
    </location>
    <ligand>
        <name>ATP</name>
        <dbReference type="ChEBI" id="CHEBI:30616"/>
    </ligand>
</feature>
<dbReference type="Gene3D" id="2.40.50.140">
    <property type="entry name" value="Nucleic acid-binding proteins"/>
    <property type="match status" value="1"/>
</dbReference>
<dbReference type="PROSITE" id="PS00697">
    <property type="entry name" value="DNA_LIGASE_A1"/>
    <property type="match status" value="1"/>
</dbReference>
<feature type="binding site" evidence="13">
    <location>
        <position position="208"/>
    </location>
    <ligand>
        <name>ATP</name>
        <dbReference type="ChEBI" id="CHEBI:30616"/>
    </ligand>
</feature>
<evidence type="ECO:0000256" key="3">
    <source>
        <dbReference type="ARBA" id="ARBA00022705"/>
    </source>
</evidence>
<dbReference type="CDD" id="cd07901">
    <property type="entry name" value="Adenylation_DNA_ligase_Arch_LigB"/>
    <property type="match status" value="1"/>
</dbReference>
<comment type="catalytic activity">
    <reaction evidence="12 13 14">
        <text>ATP + (deoxyribonucleotide)n-3'-hydroxyl + 5'-phospho-(deoxyribonucleotide)m = (deoxyribonucleotide)n+m + AMP + diphosphate.</text>
        <dbReference type="EC" id="6.5.1.1"/>
    </reaction>
</comment>
<evidence type="ECO:0000256" key="11">
    <source>
        <dbReference type="ARBA" id="ARBA00023306"/>
    </source>
</evidence>
<dbReference type="InterPro" id="IPR000977">
    <property type="entry name" value="DNA_ligase_ATP-dep"/>
</dbReference>
<evidence type="ECO:0000256" key="8">
    <source>
        <dbReference type="ARBA" id="ARBA00022842"/>
    </source>
</evidence>
<accession>A0ABX0GTC0</accession>
<dbReference type="PANTHER" id="PTHR45674:SF13">
    <property type="entry name" value="DNA LIGASE-RELATED"/>
    <property type="match status" value="1"/>
</dbReference>
<dbReference type="RefSeq" id="WP_166280458.1">
    <property type="nucleotide sequence ID" value="NZ_JAANNP010000002.1"/>
</dbReference>
<evidence type="ECO:0000256" key="2">
    <source>
        <dbReference type="ARBA" id="ARBA00022618"/>
    </source>
</evidence>
<reference evidence="17 18" key="1">
    <citation type="submission" date="2020-03" db="EMBL/GenBank/DDBJ databases">
        <title>Two novel Motilibacter sp.</title>
        <authorList>
            <person name="Liu S."/>
        </authorList>
    </citation>
    <scope>NUCLEOTIDE SEQUENCE [LARGE SCALE GENOMIC DNA]</scope>
    <source>
        <strain evidence="17 18">E257</strain>
    </source>
</reference>
<evidence type="ECO:0000256" key="5">
    <source>
        <dbReference type="ARBA" id="ARBA00022741"/>
    </source>
</evidence>
<evidence type="ECO:0000256" key="13">
    <source>
        <dbReference type="HAMAP-Rule" id="MF_00407"/>
    </source>
</evidence>
<comment type="caution">
    <text evidence="17">The sequence shown here is derived from an EMBL/GenBank/DDBJ whole genome shotgun (WGS) entry which is preliminary data.</text>
</comment>
<dbReference type="InterPro" id="IPR036599">
    <property type="entry name" value="DNA_ligase_N_sf"/>
</dbReference>
<dbReference type="PROSITE" id="PS50160">
    <property type="entry name" value="DNA_LIGASE_A3"/>
    <property type="match status" value="1"/>
</dbReference>
<dbReference type="InterPro" id="IPR012310">
    <property type="entry name" value="DNA_ligase_ATP-dep_cent"/>
</dbReference>
<dbReference type="InterPro" id="IPR022865">
    <property type="entry name" value="DNA_ligae_ATP-dep_bac/arc"/>
</dbReference>
<evidence type="ECO:0000256" key="4">
    <source>
        <dbReference type="ARBA" id="ARBA00022723"/>
    </source>
</evidence>
<dbReference type="SUPFAM" id="SSF56091">
    <property type="entry name" value="DNA ligase/mRNA capping enzyme, catalytic domain"/>
    <property type="match status" value="1"/>
</dbReference>
<keyword evidence="3 13" id="KW-0235">DNA replication</keyword>
<keyword evidence="11 13" id="KW-0131">Cell cycle</keyword>
<dbReference type="InterPro" id="IPR012340">
    <property type="entry name" value="NA-bd_OB-fold"/>
</dbReference>
<dbReference type="SUPFAM" id="SSF50249">
    <property type="entry name" value="Nucleic acid-binding proteins"/>
    <property type="match status" value="1"/>
</dbReference>
<dbReference type="NCBIfam" id="NF002868">
    <property type="entry name" value="PRK03180.1"/>
    <property type="match status" value="1"/>
</dbReference>
<dbReference type="Gene3D" id="1.10.3260.10">
    <property type="entry name" value="DNA ligase, ATP-dependent, N-terminal domain"/>
    <property type="match status" value="1"/>
</dbReference>
<evidence type="ECO:0000259" key="16">
    <source>
        <dbReference type="PROSITE" id="PS50160"/>
    </source>
</evidence>
<name>A0ABX0GTC0_9ACTN</name>
<protein>
    <recommendedName>
        <fullName evidence="13">Probable DNA ligase</fullName>
        <ecNumber evidence="13">6.5.1.1</ecNumber>
    </recommendedName>
    <alternativeName>
        <fullName evidence="13">Polydeoxyribonucleotide synthase [ATP]</fullName>
    </alternativeName>
</protein>
<evidence type="ECO:0000313" key="17">
    <source>
        <dbReference type="EMBL" id="NHC13763.1"/>
    </source>
</evidence>
<comment type="similarity">
    <text evidence="13 15">Belongs to the ATP-dependent DNA ligase family.</text>
</comment>
<dbReference type="Pfam" id="PF01068">
    <property type="entry name" value="DNA_ligase_A_M"/>
    <property type="match status" value="1"/>
</dbReference>
<evidence type="ECO:0000256" key="14">
    <source>
        <dbReference type="RuleBase" id="RU000617"/>
    </source>
</evidence>
<feature type="binding site" evidence="13">
    <location>
        <position position="380"/>
    </location>
    <ligand>
        <name>ATP</name>
        <dbReference type="ChEBI" id="CHEBI:30616"/>
    </ligand>
</feature>
<feature type="domain" description="ATP-dependent DNA ligase family profile" evidence="16">
    <location>
        <begin position="287"/>
        <end position="414"/>
    </location>
</feature>
<comment type="cofactor">
    <cofactor evidence="13">
        <name>Mg(2+)</name>
        <dbReference type="ChEBI" id="CHEBI:18420"/>
    </cofactor>
</comment>
<evidence type="ECO:0000256" key="1">
    <source>
        <dbReference type="ARBA" id="ARBA00022598"/>
    </source>
</evidence>
<feature type="binding site" evidence="13">
    <location>
        <position position="374"/>
    </location>
    <ligand>
        <name>ATP</name>
        <dbReference type="ChEBI" id="CHEBI:30616"/>
    </ligand>
</feature>
<dbReference type="Pfam" id="PF04679">
    <property type="entry name" value="DNA_ligase_A_C"/>
    <property type="match status" value="1"/>
</dbReference>
<dbReference type="NCBIfam" id="TIGR00574">
    <property type="entry name" value="dnl1"/>
    <property type="match status" value="1"/>
</dbReference>
<dbReference type="PROSITE" id="PS00333">
    <property type="entry name" value="DNA_LIGASE_A2"/>
    <property type="match status" value="1"/>
</dbReference>
<feature type="binding site" evidence="13">
    <location>
        <position position="299"/>
    </location>
    <ligand>
        <name>ATP</name>
        <dbReference type="ChEBI" id="CHEBI:30616"/>
    </ligand>
</feature>
<keyword evidence="18" id="KW-1185">Reference proteome</keyword>
<keyword evidence="5 13" id="KW-0547">Nucleotide-binding</keyword>
<keyword evidence="6 13" id="KW-0227">DNA damage</keyword>
<keyword evidence="4 13" id="KW-0479">Metal-binding</keyword>
<evidence type="ECO:0000313" key="18">
    <source>
        <dbReference type="Proteomes" id="UP000800981"/>
    </source>
</evidence>
<keyword evidence="9 13" id="KW-0233">DNA recombination</keyword>
<evidence type="ECO:0000256" key="9">
    <source>
        <dbReference type="ARBA" id="ARBA00023172"/>
    </source>
</evidence>
<keyword evidence="7 13" id="KW-0067">ATP-binding</keyword>
<dbReference type="PANTHER" id="PTHR45674">
    <property type="entry name" value="DNA LIGASE 1/3 FAMILY MEMBER"/>
    <property type="match status" value="1"/>
</dbReference>
<keyword evidence="10 13" id="KW-0234">DNA repair</keyword>